<protein>
    <recommendedName>
        <fullName evidence="7">Zn(2)-C6 fungal-type domain-containing protein</fullName>
    </recommendedName>
</protein>
<organism evidence="8 9">
    <name type="scientific">Aspergillus brasiliensis</name>
    <dbReference type="NCBI Taxonomy" id="319629"/>
    <lineage>
        <taxon>Eukaryota</taxon>
        <taxon>Fungi</taxon>
        <taxon>Dikarya</taxon>
        <taxon>Ascomycota</taxon>
        <taxon>Pezizomycotina</taxon>
        <taxon>Eurotiomycetes</taxon>
        <taxon>Eurotiomycetidae</taxon>
        <taxon>Eurotiales</taxon>
        <taxon>Aspergillaceae</taxon>
        <taxon>Aspergillus</taxon>
        <taxon>Aspergillus subgen. Circumdati</taxon>
    </lineage>
</organism>
<dbReference type="CDD" id="cd00067">
    <property type="entry name" value="GAL4"/>
    <property type="match status" value="1"/>
</dbReference>
<dbReference type="InterPro" id="IPR001138">
    <property type="entry name" value="Zn2Cys6_DnaBD"/>
</dbReference>
<reference evidence="8" key="1">
    <citation type="submission" date="2022-07" db="EMBL/GenBank/DDBJ databases">
        <title>Taxonomy of Aspergillus series Nigri: significant species reduction supported by multi-species coalescent approaches.</title>
        <authorList>
            <person name="Bian C."/>
            <person name="Kusuya Y."/>
            <person name="Sklenar F."/>
            <person name="D'hooge E."/>
            <person name="Yaguchi T."/>
            <person name="Takahashi H."/>
            <person name="Hubka V."/>
        </authorList>
    </citation>
    <scope>NUCLEOTIDE SEQUENCE</scope>
    <source>
        <strain evidence="8">CBS 733.88</strain>
    </source>
</reference>
<feature type="region of interest" description="Disordered" evidence="6">
    <location>
        <begin position="151"/>
        <end position="182"/>
    </location>
</feature>
<evidence type="ECO:0000256" key="3">
    <source>
        <dbReference type="ARBA" id="ARBA00023125"/>
    </source>
</evidence>
<keyword evidence="1" id="KW-0479">Metal-binding</keyword>
<dbReference type="PANTHER" id="PTHR31644">
    <property type="entry name" value="TRANSCRIPTIONAL ACTIVATOR ARO80-RELATED"/>
    <property type="match status" value="1"/>
</dbReference>
<feature type="compositionally biased region" description="Polar residues" evidence="6">
    <location>
        <begin position="151"/>
        <end position="167"/>
    </location>
</feature>
<sequence length="744" mass="84125">MTASTGKRSSRACLRCRKRKTRCDLDSIGEPSKPPCVSCHDTKSQCILIKSRRGGNLRQHQSKSYRLRHRKTSLAKDVEDTHGPDVEPADEMTDFAGCSSDGEGSVARQDSRDVLAMELRNPSDALQILALSGQDRSESQPQVQFNRANPNEQWDSAAQSTSASVSNHSKEPRGYERPSTTPFDDYELVQRGLLSPSLVSELLYEYLRYYHPYCPIVPSHLLMPSNMRAIQRSEYFLLTAVLTIASRDNPRHSLTHRYCWDHTQRLLVDVLLAHPWTQTPATVQGLLLLAEWLPHIQMQETTAESSKNLFSEDRTAWSLVGLAVRHGYLQRLDQAAFRDCNTNRSKQRSEQDRIVWSFIFIADRQISVRLGQSFWSRGPSLAAKFTAADFPSLQPRPENDNEDYASWLQASMELIQILHNAHAILYSSKERTLAMVYEGNYARYLDDFRTSATIWHSTWGNLAVSTKVKTTLLITYEYICLYTNAFSFQAVLTRASHPRPSSNENEQSKRPFADILSKGIMSSPDGRYIFDAISAAMNLLSLMNSLDPQHVLCYLPSRYYLYGLYAAVLLHKADRAGTFRSQDQQHEVTTLARKFIAVLEKAASTESHICHIYSRMLKQLWNKQKRKEHRSQHGTEINSGNLENVSILPPTSSLAQEPYDQTFPGDAMGDVGTSQQTNPLLIQDNLSTFPSIEGYFFGSFMPGIVDFSTPIFNEHLAQEPPSMGGFSGSQDWELGHLNAQSLDL</sequence>
<dbReference type="InterPro" id="IPR036864">
    <property type="entry name" value="Zn2-C6_fun-type_DNA-bd_sf"/>
</dbReference>
<evidence type="ECO:0000313" key="9">
    <source>
        <dbReference type="Proteomes" id="UP001143548"/>
    </source>
</evidence>
<keyword evidence="3" id="KW-0238">DNA-binding</keyword>
<gene>
    <name evidence="8" type="ORF">AbraCBS73388_003822</name>
</gene>
<dbReference type="Pfam" id="PF00172">
    <property type="entry name" value="Zn_clus"/>
    <property type="match status" value="1"/>
</dbReference>
<feature type="domain" description="Zn(2)-C6 fungal-type" evidence="7">
    <location>
        <begin position="12"/>
        <end position="48"/>
    </location>
</feature>
<dbReference type="PROSITE" id="PS50048">
    <property type="entry name" value="ZN2_CY6_FUNGAL_2"/>
    <property type="match status" value="1"/>
</dbReference>
<evidence type="ECO:0000256" key="4">
    <source>
        <dbReference type="ARBA" id="ARBA00023163"/>
    </source>
</evidence>
<accession>A0A9W5Z331</accession>
<evidence type="ECO:0000313" key="8">
    <source>
        <dbReference type="EMBL" id="GKZ27181.1"/>
    </source>
</evidence>
<name>A0A9W5Z331_9EURO</name>
<dbReference type="EMBL" id="BROQ01000188">
    <property type="protein sequence ID" value="GKZ27181.1"/>
    <property type="molecule type" value="Genomic_DNA"/>
</dbReference>
<dbReference type="CDD" id="cd12148">
    <property type="entry name" value="fungal_TF_MHR"/>
    <property type="match status" value="1"/>
</dbReference>
<dbReference type="Proteomes" id="UP001143548">
    <property type="component" value="Unassembled WGS sequence"/>
</dbReference>
<dbReference type="PROSITE" id="PS00463">
    <property type="entry name" value="ZN2_CY6_FUNGAL_1"/>
    <property type="match status" value="1"/>
</dbReference>
<comment type="caution">
    <text evidence="8">The sequence shown here is derived from an EMBL/GenBank/DDBJ whole genome shotgun (WGS) entry which is preliminary data.</text>
</comment>
<evidence type="ECO:0000259" key="7">
    <source>
        <dbReference type="PROSITE" id="PS50048"/>
    </source>
</evidence>
<dbReference type="PANTHER" id="PTHR31644:SF1">
    <property type="entry name" value="ZN(II)2CYS6 TRANSCRIPTION FACTOR (EUROFUNG)"/>
    <property type="match status" value="1"/>
</dbReference>
<proteinExistence type="predicted"/>
<dbReference type="GO" id="GO:0009893">
    <property type="term" value="P:positive regulation of metabolic process"/>
    <property type="evidence" value="ECO:0007669"/>
    <property type="project" value="UniProtKB-ARBA"/>
</dbReference>
<keyword evidence="5" id="KW-0539">Nucleus</keyword>
<keyword evidence="2" id="KW-0805">Transcription regulation</keyword>
<dbReference type="InterPro" id="IPR052780">
    <property type="entry name" value="AAA_Catabolism_Regulators"/>
</dbReference>
<dbReference type="AlphaFoldDB" id="A0A9W5Z331"/>
<dbReference type="GO" id="GO:0000981">
    <property type="term" value="F:DNA-binding transcription factor activity, RNA polymerase II-specific"/>
    <property type="evidence" value="ECO:0007669"/>
    <property type="project" value="InterPro"/>
</dbReference>
<dbReference type="GO" id="GO:0008270">
    <property type="term" value="F:zinc ion binding"/>
    <property type="evidence" value="ECO:0007669"/>
    <property type="project" value="InterPro"/>
</dbReference>
<dbReference type="GO" id="GO:0003677">
    <property type="term" value="F:DNA binding"/>
    <property type="evidence" value="ECO:0007669"/>
    <property type="project" value="UniProtKB-KW"/>
</dbReference>
<dbReference type="SUPFAM" id="SSF57701">
    <property type="entry name" value="Zn2/Cys6 DNA-binding domain"/>
    <property type="match status" value="1"/>
</dbReference>
<evidence type="ECO:0000256" key="6">
    <source>
        <dbReference type="SAM" id="MobiDB-lite"/>
    </source>
</evidence>
<dbReference type="GO" id="GO:0006351">
    <property type="term" value="P:DNA-templated transcription"/>
    <property type="evidence" value="ECO:0007669"/>
    <property type="project" value="InterPro"/>
</dbReference>
<dbReference type="SMART" id="SM00906">
    <property type="entry name" value="Fungal_trans"/>
    <property type="match status" value="1"/>
</dbReference>
<evidence type="ECO:0000256" key="5">
    <source>
        <dbReference type="ARBA" id="ARBA00023242"/>
    </source>
</evidence>
<evidence type="ECO:0000256" key="1">
    <source>
        <dbReference type="ARBA" id="ARBA00022723"/>
    </source>
</evidence>
<dbReference type="GO" id="GO:0005634">
    <property type="term" value="C:nucleus"/>
    <property type="evidence" value="ECO:0007669"/>
    <property type="project" value="TreeGrafter"/>
</dbReference>
<dbReference type="Gene3D" id="4.10.240.10">
    <property type="entry name" value="Zn(2)-C6 fungal-type DNA-binding domain"/>
    <property type="match status" value="1"/>
</dbReference>
<dbReference type="InterPro" id="IPR007219">
    <property type="entry name" value="XnlR_reg_dom"/>
</dbReference>
<keyword evidence="4" id="KW-0804">Transcription</keyword>
<evidence type="ECO:0000256" key="2">
    <source>
        <dbReference type="ARBA" id="ARBA00023015"/>
    </source>
</evidence>